<comment type="caution">
    <text evidence="7">The sequence shown here is derived from an EMBL/GenBank/DDBJ whole genome shotgun (WGS) entry which is preliminary data.</text>
</comment>
<keyword evidence="4 5" id="KW-0472">Membrane</keyword>
<feature type="transmembrane region" description="Helical" evidence="5">
    <location>
        <begin position="37"/>
        <end position="61"/>
    </location>
</feature>
<evidence type="ECO:0000256" key="1">
    <source>
        <dbReference type="ARBA" id="ARBA00004370"/>
    </source>
</evidence>
<gene>
    <name evidence="7" type="ORF">PMAYCL1PPCAC_19976</name>
</gene>
<dbReference type="PROSITE" id="PS50262">
    <property type="entry name" value="G_PROTEIN_RECEP_F1_2"/>
    <property type="match status" value="1"/>
</dbReference>
<dbReference type="InterPro" id="IPR019426">
    <property type="entry name" value="7TM_GPCR_serpentine_rcpt_Srv"/>
</dbReference>
<proteinExistence type="predicted"/>
<accession>A0AAN5CSD2</accession>
<dbReference type="PANTHER" id="PTHR31748:SF1">
    <property type="entry name" value="SERPENTINE RECEPTOR, CLASS V"/>
    <property type="match status" value="1"/>
</dbReference>
<feature type="domain" description="G-protein coupled receptors family 1 profile" evidence="6">
    <location>
        <begin position="94"/>
        <end position="227"/>
    </location>
</feature>
<protein>
    <recommendedName>
        <fullName evidence="6">G-protein coupled receptors family 1 profile domain-containing protein</fullName>
    </recommendedName>
</protein>
<evidence type="ECO:0000259" key="6">
    <source>
        <dbReference type="PROSITE" id="PS50262"/>
    </source>
</evidence>
<dbReference type="PANTHER" id="PTHR31748">
    <property type="entry name" value="SERPENTINE RECEPTOR, CLASS V"/>
    <property type="match status" value="1"/>
</dbReference>
<evidence type="ECO:0000256" key="3">
    <source>
        <dbReference type="ARBA" id="ARBA00022989"/>
    </source>
</evidence>
<feature type="transmembrane region" description="Helical" evidence="5">
    <location>
        <begin position="6"/>
        <end position="25"/>
    </location>
</feature>
<dbReference type="CDD" id="cd00637">
    <property type="entry name" value="7tm_classA_rhodopsin-like"/>
    <property type="match status" value="1"/>
</dbReference>
<dbReference type="Gene3D" id="1.20.1070.10">
    <property type="entry name" value="Rhodopsin 7-helix transmembrane proteins"/>
    <property type="match status" value="1"/>
</dbReference>
<name>A0AAN5CSD2_9BILA</name>
<organism evidence="7 8">
    <name type="scientific">Pristionchus mayeri</name>
    <dbReference type="NCBI Taxonomy" id="1317129"/>
    <lineage>
        <taxon>Eukaryota</taxon>
        <taxon>Metazoa</taxon>
        <taxon>Ecdysozoa</taxon>
        <taxon>Nematoda</taxon>
        <taxon>Chromadorea</taxon>
        <taxon>Rhabditida</taxon>
        <taxon>Rhabditina</taxon>
        <taxon>Diplogasteromorpha</taxon>
        <taxon>Diplogasteroidea</taxon>
        <taxon>Neodiplogasteridae</taxon>
        <taxon>Pristionchus</taxon>
    </lineage>
</organism>
<feature type="non-terminal residue" evidence="7">
    <location>
        <position position="227"/>
    </location>
</feature>
<evidence type="ECO:0000256" key="4">
    <source>
        <dbReference type="ARBA" id="ARBA00023136"/>
    </source>
</evidence>
<dbReference type="GO" id="GO:0016020">
    <property type="term" value="C:membrane"/>
    <property type="evidence" value="ECO:0007669"/>
    <property type="project" value="UniProtKB-SubCell"/>
</dbReference>
<dbReference type="SUPFAM" id="SSF81321">
    <property type="entry name" value="Family A G protein-coupled receptor-like"/>
    <property type="match status" value="1"/>
</dbReference>
<evidence type="ECO:0000256" key="5">
    <source>
        <dbReference type="SAM" id="Phobius"/>
    </source>
</evidence>
<keyword evidence="3 5" id="KW-1133">Transmembrane helix</keyword>
<feature type="transmembrane region" description="Helical" evidence="5">
    <location>
        <begin position="165"/>
        <end position="187"/>
    </location>
</feature>
<feature type="transmembrane region" description="Helical" evidence="5">
    <location>
        <begin position="119"/>
        <end position="138"/>
    </location>
</feature>
<evidence type="ECO:0000256" key="2">
    <source>
        <dbReference type="ARBA" id="ARBA00022692"/>
    </source>
</evidence>
<dbReference type="InterPro" id="IPR017452">
    <property type="entry name" value="GPCR_Rhodpsn_7TM"/>
</dbReference>
<dbReference type="Pfam" id="PF10323">
    <property type="entry name" value="7TM_GPCR_Srv"/>
    <property type="match status" value="1"/>
</dbReference>
<keyword evidence="8" id="KW-1185">Reference proteome</keyword>
<evidence type="ECO:0000313" key="7">
    <source>
        <dbReference type="EMBL" id="GMR49781.1"/>
    </source>
</evidence>
<dbReference type="AlphaFoldDB" id="A0AAN5CSD2"/>
<sequence length="227" mass="25670">GAGIVVITLPMYIIVIALLLSSITGQTGGTSLSFYRIYLIGGVVDMASLLNNHLLCILPAHGYYLDFYLSSIFIGQTYIAIAWGIRCAQVTTGTILALNRLTAVVFPTKFSQLWSSRNCMVANIVQLVPAICMGSFIYTSTFEYEVTWQGGKSCEFEDPEFERMYFSIASTIHTIFVFYIVINYGLVFRSFRKQIKQVLQLRNSSSIEKRRQENRLLYISIVIFVLE</sequence>
<dbReference type="Proteomes" id="UP001328107">
    <property type="component" value="Unassembled WGS sequence"/>
</dbReference>
<feature type="non-terminal residue" evidence="7">
    <location>
        <position position="1"/>
    </location>
</feature>
<comment type="subcellular location">
    <subcellularLocation>
        <location evidence="1">Membrane</location>
    </subcellularLocation>
</comment>
<reference evidence="8" key="1">
    <citation type="submission" date="2022-10" db="EMBL/GenBank/DDBJ databases">
        <title>Genome assembly of Pristionchus species.</title>
        <authorList>
            <person name="Yoshida K."/>
            <person name="Sommer R.J."/>
        </authorList>
    </citation>
    <scope>NUCLEOTIDE SEQUENCE [LARGE SCALE GENOMIC DNA]</scope>
    <source>
        <strain evidence="8">RS5460</strain>
    </source>
</reference>
<evidence type="ECO:0000313" key="8">
    <source>
        <dbReference type="Proteomes" id="UP001328107"/>
    </source>
</evidence>
<dbReference type="EMBL" id="BTRK01000004">
    <property type="protein sequence ID" value="GMR49781.1"/>
    <property type="molecule type" value="Genomic_DNA"/>
</dbReference>
<keyword evidence="2 5" id="KW-0812">Transmembrane</keyword>